<organism evidence="3">
    <name type="scientific">Aphanomyces astaci</name>
    <name type="common">Crayfish plague agent</name>
    <dbReference type="NCBI Taxonomy" id="112090"/>
    <lineage>
        <taxon>Eukaryota</taxon>
        <taxon>Sar</taxon>
        <taxon>Stramenopiles</taxon>
        <taxon>Oomycota</taxon>
        <taxon>Saprolegniomycetes</taxon>
        <taxon>Saprolegniales</taxon>
        <taxon>Verrucalvaceae</taxon>
        <taxon>Aphanomyces</taxon>
    </lineage>
</organism>
<evidence type="ECO:0000313" key="3">
    <source>
        <dbReference type="EMBL" id="ETV70094.1"/>
    </source>
</evidence>
<dbReference type="GO" id="GO:0003677">
    <property type="term" value="F:DNA binding"/>
    <property type="evidence" value="ECO:0007669"/>
    <property type="project" value="InterPro"/>
</dbReference>
<dbReference type="SUPFAM" id="SSF56349">
    <property type="entry name" value="DNA breaking-rejoining enzymes"/>
    <property type="match status" value="1"/>
</dbReference>
<proteinExistence type="predicted"/>
<evidence type="ECO:0008006" key="4">
    <source>
        <dbReference type="Google" id="ProtNLM"/>
    </source>
</evidence>
<dbReference type="GO" id="GO:0015074">
    <property type="term" value="P:DNA integration"/>
    <property type="evidence" value="ECO:0007669"/>
    <property type="project" value="InterPro"/>
</dbReference>
<gene>
    <name evidence="3" type="ORF">H257_14428</name>
</gene>
<dbReference type="OrthoDB" id="78568at2759"/>
<dbReference type="AlphaFoldDB" id="W4FTE5"/>
<feature type="region of interest" description="Disordered" evidence="2">
    <location>
        <begin position="1"/>
        <end position="23"/>
    </location>
</feature>
<dbReference type="Gene3D" id="1.10.443.10">
    <property type="entry name" value="Intergrase catalytic core"/>
    <property type="match status" value="1"/>
</dbReference>
<dbReference type="GO" id="GO:0006310">
    <property type="term" value="P:DNA recombination"/>
    <property type="evidence" value="ECO:0007669"/>
    <property type="project" value="UniProtKB-KW"/>
</dbReference>
<dbReference type="RefSeq" id="XP_009840537.1">
    <property type="nucleotide sequence ID" value="XM_009842235.1"/>
</dbReference>
<evidence type="ECO:0000256" key="1">
    <source>
        <dbReference type="ARBA" id="ARBA00023172"/>
    </source>
</evidence>
<sequence>MQAPERTASVVPHADHISPGDSTTGDQVMLLRYGSKTRYQYERTLMRLKAWLLREHPGCITNGEVDLPLDPVACKGFLAYECVKRGPSGAEVEPQQFKSYSTVNACKSAIKFMHKESNVRVSDELETLLADFACGYKRKVAQLKDSGDMAIGEGKRPMTFDGYCFLAAKALGSEAEHNLSTMVHPFLLLCWNLIARSASVAAIRYDHLAWEGDALVVQYAFTKNDQVGKNCTPRHIFANPGNPAICPILSLAVLIFTRGAQRGRSANLVFGENAGERFSAWLSKTCELHSVEMSSFGVLVKDIGTHSFRKGVASELSNTPGGPEAVNVWLRAGWTLGSVQGRYIFAGSGGDQFVGRAAAGHNVNDVEFSCLPPHFKDVGLSNEQWEAALPGYSTFYPSSFRQITPFLVASLSHHYIWLQHNLGKHHPLFLAPVWTSGLLPKLNVNVEMGRMHNSTTNLRSSGIPPFVAITNRLATVENELKIVNEQINYLPCKISDQLRASKDSSATTTHLESFRDSVLSEIRTLIGASKSPEPPASVNGVVTEPWWTTTNPQEQRRPSLPPGKVFDLWNAWWYGLPGDGIVPLRLVRPQDLARRCDRVNYSKLKQVIASLMKFSTVPETEVQRMAVVDRSALFASCLERLGHSMLVVGMENDVSKRRLDEMTYPTMYDLIKKYKL</sequence>
<accession>W4FTE5</accession>
<dbReference type="VEuPathDB" id="FungiDB:H257_14428"/>
<keyword evidence="1" id="KW-0233">DNA recombination</keyword>
<dbReference type="InterPro" id="IPR013762">
    <property type="entry name" value="Integrase-like_cat_sf"/>
</dbReference>
<reference evidence="3" key="1">
    <citation type="submission" date="2013-12" db="EMBL/GenBank/DDBJ databases">
        <title>The Genome Sequence of Aphanomyces astaci APO3.</title>
        <authorList>
            <consortium name="The Broad Institute Genomics Platform"/>
            <person name="Russ C."/>
            <person name="Tyler B."/>
            <person name="van West P."/>
            <person name="Dieguez-Uribeondo J."/>
            <person name="Young S.K."/>
            <person name="Zeng Q."/>
            <person name="Gargeya S."/>
            <person name="Fitzgerald M."/>
            <person name="Abouelleil A."/>
            <person name="Alvarado L."/>
            <person name="Chapman S.B."/>
            <person name="Gainer-Dewar J."/>
            <person name="Goldberg J."/>
            <person name="Griggs A."/>
            <person name="Gujja S."/>
            <person name="Hansen M."/>
            <person name="Howarth C."/>
            <person name="Imamovic A."/>
            <person name="Ireland A."/>
            <person name="Larimer J."/>
            <person name="McCowan C."/>
            <person name="Murphy C."/>
            <person name="Pearson M."/>
            <person name="Poon T.W."/>
            <person name="Priest M."/>
            <person name="Roberts A."/>
            <person name="Saif S."/>
            <person name="Shea T."/>
            <person name="Sykes S."/>
            <person name="Wortman J."/>
            <person name="Nusbaum C."/>
            <person name="Birren B."/>
        </authorList>
    </citation>
    <scope>NUCLEOTIDE SEQUENCE [LARGE SCALE GENOMIC DNA]</scope>
    <source>
        <strain evidence="3">APO3</strain>
    </source>
</reference>
<dbReference type="GeneID" id="20816424"/>
<name>W4FTE5_APHAT</name>
<protein>
    <recommendedName>
        <fullName evidence="4">Core-binding (CB) domain-containing protein</fullName>
    </recommendedName>
</protein>
<dbReference type="EMBL" id="KI913170">
    <property type="protein sequence ID" value="ETV70094.1"/>
    <property type="molecule type" value="Genomic_DNA"/>
</dbReference>
<dbReference type="InterPro" id="IPR011010">
    <property type="entry name" value="DNA_brk_join_enz"/>
</dbReference>
<evidence type="ECO:0000256" key="2">
    <source>
        <dbReference type="SAM" id="MobiDB-lite"/>
    </source>
</evidence>